<dbReference type="EMBL" id="LR743507">
    <property type="protein sequence ID" value="CAA2102613.1"/>
    <property type="molecule type" value="Genomic_DNA"/>
</dbReference>
<gene>
    <name evidence="1" type="ORF">VVAX_01843</name>
</gene>
<sequence length="90" mass="9659">MFLANSRYANVATVETVASTGERVTALRLRRLTPTTGDPQTVQAADRLDLFAQANQGDATQFWHVADANTALDGRTLVETPGDTLAVPKT</sequence>
<name>A0A679J7C9_VARPD</name>
<protein>
    <recommendedName>
        <fullName evidence="2">LysM domain-containing protein</fullName>
    </recommendedName>
</protein>
<evidence type="ECO:0000313" key="1">
    <source>
        <dbReference type="EMBL" id="CAA2102613.1"/>
    </source>
</evidence>
<dbReference type="RefSeq" id="WP_339089533.1">
    <property type="nucleotide sequence ID" value="NZ_LR743507.1"/>
</dbReference>
<organism evidence="1">
    <name type="scientific">Variovorax paradoxus</name>
    <dbReference type="NCBI Taxonomy" id="34073"/>
    <lineage>
        <taxon>Bacteria</taxon>
        <taxon>Pseudomonadati</taxon>
        <taxon>Pseudomonadota</taxon>
        <taxon>Betaproteobacteria</taxon>
        <taxon>Burkholderiales</taxon>
        <taxon>Comamonadaceae</taxon>
        <taxon>Variovorax</taxon>
    </lineage>
</organism>
<reference evidence="1" key="1">
    <citation type="submission" date="2019-12" db="EMBL/GenBank/DDBJ databases">
        <authorList>
            <person name="Cremers G."/>
        </authorList>
    </citation>
    <scope>NUCLEOTIDE SEQUENCE</scope>
    <source>
        <strain evidence="1">Vvax</strain>
    </source>
</reference>
<dbReference type="AlphaFoldDB" id="A0A679J7C9"/>
<proteinExistence type="predicted"/>
<accession>A0A679J7C9</accession>
<evidence type="ECO:0008006" key="2">
    <source>
        <dbReference type="Google" id="ProtNLM"/>
    </source>
</evidence>